<keyword evidence="4" id="KW-1185">Reference proteome</keyword>
<dbReference type="GeneID" id="20676969"/>
<evidence type="ECO:0000313" key="3">
    <source>
        <dbReference type="EMBL" id="ETW81931.1"/>
    </source>
</evidence>
<dbReference type="AlphaFoldDB" id="W4K7U2"/>
<organism evidence="2 4">
    <name type="scientific">Heterobasidion irregulare (strain TC 32-1)</name>
    <dbReference type="NCBI Taxonomy" id="747525"/>
    <lineage>
        <taxon>Eukaryota</taxon>
        <taxon>Fungi</taxon>
        <taxon>Dikarya</taxon>
        <taxon>Basidiomycota</taxon>
        <taxon>Agaricomycotina</taxon>
        <taxon>Agaricomycetes</taxon>
        <taxon>Russulales</taxon>
        <taxon>Bondarzewiaceae</taxon>
        <taxon>Heterobasidion</taxon>
        <taxon>Heterobasidion annosum species complex</taxon>
    </lineage>
</organism>
<dbReference type="EMBL" id="KI925458">
    <property type="protein sequence ID" value="ETW81931.1"/>
    <property type="molecule type" value="Genomic_DNA"/>
</dbReference>
<dbReference type="RefSeq" id="XP_009546483.1">
    <property type="nucleotide sequence ID" value="XM_009548188.1"/>
</dbReference>
<dbReference type="KEGG" id="hir:HETIRDRAFT_459062"/>
<name>W4K7U2_HETIT</name>
<feature type="region of interest" description="Disordered" evidence="1">
    <location>
        <begin position="1"/>
        <end position="20"/>
    </location>
</feature>
<dbReference type="EMBL" id="KI925458">
    <property type="protein sequence ID" value="ETW81892.1"/>
    <property type="molecule type" value="Genomic_DNA"/>
</dbReference>
<dbReference type="KEGG" id="hir:HETIRDRAFT_459077"/>
<evidence type="ECO:0000313" key="2">
    <source>
        <dbReference type="EMBL" id="ETW81892.1"/>
    </source>
</evidence>
<gene>
    <name evidence="2" type="ORF">HETIRDRAFT_459062</name>
    <name evidence="3" type="ORF">HETIRDRAFT_459077</name>
</gene>
<proteinExistence type="predicted"/>
<accession>W4K7U2</accession>
<sequence>MSSPSRFGFPRRRPSPAWPASDLDPLYYHDRSNKALLHALFPSHGDPYRPSLAPHSLHPPFSTLLHVESLACCALCSVSVLIFNCDVQSETPSRATVESAFMMRDVASNLGYV</sequence>
<evidence type="ECO:0000256" key="1">
    <source>
        <dbReference type="SAM" id="MobiDB-lite"/>
    </source>
</evidence>
<dbReference type="GeneID" id="20676971"/>
<dbReference type="RefSeq" id="XP_009546521.1">
    <property type="nucleotide sequence ID" value="XM_009548226.1"/>
</dbReference>
<protein>
    <submittedName>
        <fullName evidence="2">Uncharacterized protein</fullName>
    </submittedName>
</protein>
<dbReference type="Proteomes" id="UP000030671">
    <property type="component" value="Unassembled WGS sequence"/>
</dbReference>
<reference evidence="2 4" key="1">
    <citation type="journal article" date="2012" name="New Phytol.">
        <title>Insight into trade-off between wood decay and parasitism from the genome of a fungal forest pathogen.</title>
        <authorList>
            <person name="Olson A."/>
            <person name="Aerts A."/>
            <person name="Asiegbu F."/>
            <person name="Belbahri L."/>
            <person name="Bouzid O."/>
            <person name="Broberg A."/>
            <person name="Canback B."/>
            <person name="Coutinho P.M."/>
            <person name="Cullen D."/>
            <person name="Dalman K."/>
            <person name="Deflorio G."/>
            <person name="van Diepen L.T."/>
            <person name="Dunand C."/>
            <person name="Duplessis S."/>
            <person name="Durling M."/>
            <person name="Gonthier P."/>
            <person name="Grimwood J."/>
            <person name="Fossdal C.G."/>
            <person name="Hansson D."/>
            <person name="Henrissat B."/>
            <person name="Hietala A."/>
            <person name="Himmelstrand K."/>
            <person name="Hoffmeister D."/>
            <person name="Hogberg N."/>
            <person name="James T.Y."/>
            <person name="Karlsson M."/>
            <person name="Kohler A."/>
            <person name="Kues U."/>
            <person name="Lee Y.H."/>
            <person name="Lin Y.C."/>
            <person name="Lind M."/>
            <person name="Lindquist E."/>
            <person name="Lombard V."/>
            <person name="Lucas S."/>
            <person name="Lunden K."/>
            <person name="Morin E."/>
            <person name="Murat C."/>
            <person name="Park J."/>
            <person name="Raffaello T."/>
            <person name="Rouze P."/>
            <person name="Salamov A."/>
            <person name="Schmutz J."/>
            <person name="Solheim H."/>
            <person name="Stahlberg J."/>
            <person name="Velez H."/>
            <person name="de Vries R.P."/>
            <person name="Wiebenga A."/>
            <person name="Woodward S."/>
            <person name="Yakovlev I."/>
            <person name="Garbelotto M."/>
            <person name="Martin F."/>
            <person name="Grigoriev I.V."/>
            <person name="Stenlid J."/>
        </authorList>
    </citation>
    <scope>NUCLEOTIDE SEQUENCE [LARGE SCALE GENOMIC DNA]</scope>
    <source>
        <strain evidence="2 4">TC 32-1</strain>
    </source>
</reference>
<evidence type="ECO:0000313" key="4">
    <source>
        <dbReference type="Proteomes" id="UP000030671"/>
    </source>
</evidence>
<dbReference type="HOGENOM" id="CLU_2133822_0_0_1"/>